<keyword evidence="3 5" id="KW-0378">Hydrolase</keyword>
<gene>
    <name evidence="5 6" type="primary">arcA</name>
    <name evidence="6" type="ORF">OOJ09_31260</name>
</gene>
<comment type="catalytic activity">
    <reaction evidence="4 5">
        <text>L-arginine + H2O = L-citrulline + NH4(+)</text>
        <dbReference type="Rhea" id="RHEA:19597"/>
        <dbReference type="ChEBI" id="CHEBI:15377"/>
        <dbReference type="ChEBI" id="CHEBI:28938"/>
        <dbReference type="ChEBI" id="CHEBI:32682"/>
        <dbReference type="ChEBI" id="CHEBI:57743"/>
        <dbReference type="EC" id="3.5.3.6"/>
    </reaction>
</comment>
<dbReference type="RefSeq" id="WP_269908906.1">
    <property type="nucleotide sequence ID" value="NZ_JAPFQA010000035.1"/>
</dbReference>
<evidence type="ECO:0000256" key="3">
    <source>
        <dbReference type="ARBA" id="ARBA00022801"/>
    </source>
</evidence>
<keyword evidence="5" id="KW-0963">Cytoplasm</keyword>
<dbReference type="Gene3D" id="3.75.10.10">
    <property type="entry name" value="L-arginine/glycine Amidinotransferase, Chain A"/>
    <property type="match status" value="1"/>
</dbReference>
<dbReference type="SUPFAM" id="SSF55909">
    <property type="entry name" value="Pentein"/>
    <property type="match status" value="1"/>
</dbReference>
<dbReference type="PRINTS" id="PR01466">
    <property type="entry name" value="ARGDEIMINASE"/>
</dbReference>
<evidence type="ECO:0000256" key="1">
    <source>
        <dbReference type="ARBA" id="ARBA00005213"/>
    </source>
</evidence>
<dbReference type="HAMAP" id="MF_00242">
    <property type="entry name" value="Arg_deiminase"/>
    <property type="match status" value="1"/>
</dbReference>
<evidence type="ECO:0000313" key="7">
    <source>
        <dbReference type="Proteomes" id="UP001152178"/>
    </source>
</evidence>
<name>A0ABT4R495_9HYPH</name>
<dbReference type="PANTHER" id="PTHR47271">
    <property type="entry name" value="ARGININE DEIMINASE"/>
    <property type="match status" value="1"/>
</dbReference>
<dbReference type="GO" id="GO:0016990">
    <property type="term" value="F:arginine deiminase activity"/>
    <property type="evidence" value="ECO:0007669"/>
    <property type="project" value="UniProtKB-EC"/>
</dbReference>
<comment type="pathway">
    <text evidence="1 5">Amino-acid degradation; L-arginine degradation via ADI pathway; carbamoyl phosphate from L-arginine: step 1/2.</text>
</comment>
<sequence>MNAPDTTTQLGAFSEIGRLREVLVHRPDLSLQRLTPDNCKALLFDDVLWVKKARQEHDIFVDALRERGVTVLDFGTLLGETLAIPEARRWLLDRRLSAGSVGDDMVGEMRSWLDEIPATELGRLLIGGIARAELPFAPIGLAAQTMEPQDFVLPPLPNQLFTRDSSCWIYGGVTINPMYWPARRPEAVNLAAVYQFHPHFTKASFETWFGNADAIPGIATLEGGDVMPLANGVVLIGMGERTTPQAVATLAARLFAKGAAERIIAALMPRDRSFMHLDTIFTFCDRDLVTAYPPIVNRVRAFSLRPGDGPTGIEITAEGLPFLQVVQQALGLEHLRVINTGGDSYEAEREQWDDGNNVIAIEPGVVIGYDRNVYTNTLLRRAGIEVITVSGSELGRGRGGGHCMTCPLARDPL</sequence>
<dbReference type="EMBL" id="JAPFQA010000035">
    <property type="protein sequence ID" value="MCZ8548658.1"/>
    <property type="molecule type" value="Genomic_DNA"/>
</dbReference>
<evidence type="ECO:0000313" key="6">
    <source>
        <dbReference type="EMBL" id="MCZ8548658.1"/>
    </source>
</evidence>
<comment type="caution">
    <text evidence="6">The sequence shown here is derived from an EMBL/GenBank/DDBJ whole genome shotgun (WGS) entry which is preliminary data.</text>
</comment>
<keyword evidence="7" id="KW-1185">Reference proteome</keyword>
<dbReference type="Proteomes" id="UP001152178">
    <property type="component" value="Unassembled WGS sequence"/>
</dbReference>
<dbReference type="NCBIfam" id="NF002381">
    <property type="entry name" value="PRK01388.1"/>
    <property type="match status" value="1"/>
</dbReference>
<feature type="active site" description="Amidino-cysteine intermediate" evidence="5">
    <location>
        <position position="403"/>
    </location>
</feature>
<keyword evidence="5" id="KW-0056">Arginine metabolism</keyword>
<proteinExistence type="inferred from homology"/>
<dbReference type="PIRSF" id="PIRSF006356">
    <property type="entry name" value="Arg_deiminase"/>
    <property type="match status" value="1"/>
</dbReference>
<evidence type="ECO:0000256" key="4">
    <source>
        <dbReference type="ARBA" id="ARBA00049429"/>
    </source>
</evidence>
<comment type="similarity">
    <text evidence="2 5">Belongs to the arginine deiminase family.</text>
</comment>
<evidence type="ECO:0000256" key="5">
    <source>
        <dbReference type="HAMAP-Rule" id="MF_00242"/>
    </source>
</evidence>
<dbReference type="Pfam" id="PF02274">
    <property type="entry name" value="ADI"/>
    <property type="match status" value="1"/>
</dbReference>
<accession>A0ABT4R495</accession>
<dbReference type="PANTHER" id="PTHR47271:SF2">
    <property type="entry name" value="ARGININE DEIMINASE"/>
    <property type="match status" value="1"/>
</dbReference>
<organism evidence="6 7">
    <name type="scientific">Mesorhizobium qingshengii</name>
    <dbReference type="NCBI Taxonomy" id="1165689"/>
    <lineage>
        <taxon>Bacteria</taxon>
        <taxon>Pseudomonadati</taxon>
        <taxon>Pseudomonadota</taxon>
        <taxon>Alphaproteobacteria</taxon>
        <taxon>Hyphomicrobiales</taxon>
        <taxon>Phyllobacteriaceae</taxon>
        <taxon>Mesorhizobium</taxon>
    </lineage>
</organism>
<comment type="subcellular location">
    <subcellularLocation>
        <location evidence="5">Cytoplasm</location>
    </subcellularLocation>
</comment>
<dbReference type="EC" id="3.5.3.6" evidence="5"/>
<dbReference type="Gene3D" id="1.10.3930.10">
    <property type="entry name" value="Arginine deiminase"/>
    <property type="match status" value="1"/>
</dbReference>
<dbReference type="InterPro" id="IPR003876">
    <property type="entry name" value="Arg_deiminase"/>
</dbReference>
<protein>
    <recommendedName>
        <fullName evidence="5">Arginine deiminase</fullName>
        <shortName evidence="5">ADI</shortName>
        <ecNumber evidence="5">3.5.3.6</ecNumber>
    </recommendedName>
    <alternativeName>
        <fullName evidence="5">Arginine dihydrolase</fullName>
        <shortName evidence="5">AD</shortName>
    </alternativeName>
</protein>
<reference evidence="6" key="1">
    <citation type="submission" date="2022-11" db="EMBL/GenBank/DDBJ databases">
        <authorList>
            <person name="Coimbra C."/>
        </authorList>
    </citation>
    <scope>NUCLEOTIDE SEQUENCE</scope>
    <source>
        <strain evidence="6">Jales19</strain>
    </source>
</reference>
<dbReference type="NCBIfam" id="TIGR01078">
    <property type="entry name" value="arcA"/>
    <property type="match status" value="1"/>
</dbReference>
<evidence type="ECO:0000256" key="2">
    <source>
        <dbReference type="ARBA" id="ARBA00010206"/>
    </source>
</evidence>